<comment type="caution">
    <text evidence="6">The sequence shown here is derived from an EMBL/GenBank/DDBJ whole genome shotgun (WGS) entry which is preliminary data.</text>
</comment>
<accession>A0A6I2L6Y4</accession>
<evidence type="ECO:0000259" key="5">
    <source>
        <dbReference type="PROSITE" id="PS50931"/>
    </source>
</evidence>
<evidence type="ECO:0000256" key="4">
    <source>
        <dbReference type="ARBA" id="ARBA00023163"/>
    </source>
</evidence>
<keyword evidence="7" id="KW-1185">Reference proteome</keyword>
<dbReference type="AlphaFoldDB" id="A0A6I2L6Y4"/>
<keyword evidence="4" id="KW-0804">Transcription</keyword>
<dbReference type="PANTHER" id="PTHR30118:SF6">
    <property type="entry name" value="HTH-TYPE TRANSCRIPTIONAL REGULATOR LEUO"/>
    <property type="match status" value="1"/>
</dbReference>
<organism evidence="6 7">
    <name type="scientific">Duganella guangzhouensis</name>
    <dbReference type="NCBI Taxonomy" id="2666084"/>
    <lineage>
        <taxon>Bacteria</taxon>
        <taxon>Pseudomonadati</taxon>
        <taxon>Pseudomonadota</taxon>
        <taxon>Betaproteobacteria</taxon>
        <taxon>Burkholderiales</taxon>
        <taxon>Oxalobacteraceae</taxon>
        <taxon>Telluria group</taxon>
        <taxon>Duganella</taxon>
    </lineage>
</organism>
<comment type="similarity">
    <text evidence="1">Belongs to the LysR transcriptional regulatory family.</text>
</comment>
<dbReference type="Gene3D" id="1.10.10.10">
    <property type="entry name" value="Winged helix-like DNA-binding domain superfamily/Winged helix DNA-binding domain"/>
    <property type="match status" value="1"/>
</dbReference>
<dbReference type="InterPro" id="IPR000847">
    <property type="entry name" value="LysR_HTH_N"/>
</dbReference>
<dbReference type="GO" id="GO:0003677">
    <property type="term" value="F:DNA binding"/>
    <property type="evidence" value="ECO:0007669"/>
    <property type="project" value="UniProtKB-KW"/>
</dbReference>
<evidence type="ECO:0000256" key="3">
    <source>
        <dbReference type="ARBA" id="ARBA00023125"/>
    </source>
</evidence>
<dbReference type="PANTHER" id="PTHR30118">
    <property type="entry name" value="HTH-TYPE TRANSCRIPTIONAL REGULATOR LEUO-RELATED"/>
    <property type="match status" value="1"/>
</dbReference>
<dbReference type="InterPro" id="IPR005119">
    <property type="entry name" value="LysR_subst-bd"/>
</dbReference>
<dbReference type="Proteomes" id="UP000433309">
    <property type="component" value="Unassembled WGS sequence"/>
</dbReference>
<keyword evidence="2" id="KW-0805">Transcription regulation</keyword>
<dbReference type="PROSITE" id="PS50931">
    <property type="entry name" value="HTH_LYSR"/>
    <property type="match status" value="1"/>
</dbReference>
<proteinExistence type="inferred from homology"/>
<dbReference type="InterPro" id="IPR050389">
    <property type="entry name" value="LysR-type_TF"/>
</dbReference>
<keyword evidence="3" id="KW-0238">DNA-binding</keyword>
<dbReference type="SUPFAM" id="SSF46785">
    <property type="entry name" value="Winged helix' DNA-binding domain"/>
    <property type="match status" value="1"/>
</dbReference>
<protein>
    <submittedName>
        <fullName evidence="6">LysR family transcriptional regulator</fullName>
    </submittedName>
</protein>
<sequence>MRFNRLDLNLLIGLDVLLTECSITRAARRLCLSQSAASGILARLREYFDDELLVQAGRQMAPTPLALSLRAPVHEILLKIQQTVDMAEVFRPESATRHFRVVASDYVSSVVLTDLALRLNQVAPFITMEILPPNERSLAQLERGEIDLLLMPERYLSRSYPSEVLFTDRFSCIVCNDNTEVGPQLSKVDYLRLGHVATSFGSHQQSAFDEWYFKSIGLNRRIEVMCAAFNLLPQFVIGTRRIATLQHQLALQLARYYPIRVLAPPVEIPPIVESMQWHPSNNHDPAHQWLRGMLCKRGPSAKPIGEHRQGRFLHGGELL</sequence>
<evidence type="ECO:0000256" key="1">
    <source>
        <dbReference type="ARBA" id="ARBA00009437"/>
    </source>
</evidence>
<evidence type="ECO:0000256" key="2">
    <source>
        <dbReference type="ARBA" id="ARBA00023015"/>
    </source>
</evidence>
<feature type="domain" description="HTH lysR-type" evidence="5">
    <location>
        <begin position="6"/>
        <end position="63"/>
    </location>
</feature>
<evidence type="ECO:0000313" key="7">
    <source>
        <dbReference type="Proteomes" id="UP000433309"/>
    </source>
</evidence>
<dbReference type="EMBL" id="WKJK01000021">
    <property type="protein sequence ID" value="MRW93951.1"/>
    <property type="molecule type" value="Genomic_DNA"/>
</dbReference>
<gene>
    <name evidence="6" type="ORF">GJ699_28575</name>
</gene>
<evidence type="ECO:0000313" key="6">
    <source>
        <dbReference type="EMBL" id="MRW93951.1"/>
    </source>
</evidence>
<dbReference type="InterPro" id="IPR036390">
    <property type="entry name" value="WH_DNA-bd_sf"/>
</dbReference>
<dbReference type="InterPro" id="IPR036388">
    <property type="entry name" value="WH-like_DNA-bd_sf"/>
</dbReference>
<dbReference type="GO" id="GO:0003700">
    <property type="term" value="F:DNA-binding transcription factor activity"/>
    <property type="evidence" value="ECO:0007669"/>
    <property type="project" value="InterPro"/>
</dbReference>
<dbReference type="Pfam" id="PF00126">
    <property type="entry name" value="HTH_1"/>
    <property type="match status" value="1"/>
</dbReference>
<reference evidence="6 7" key="1">
    <citation type="submission" date="2019-11" db="EMBL/GenBank/DDBJ databases">
        <title>Novel species isolated from a subtropical stream in China.</title>
        <authorList>
            <person name="Lu H."/>
        </authorList>
    </citation>
    <scope>NUCLEOTIDE SEQUENCE [LARGE SCALE GENOMIC DNA]</scope>
    <source>
        <strain evidence="6 7">FT80W</strain>
    </source>
</reference>
<name>A0A6I2L6Y4_9BURK</name>
<dbReference type="Pfam" id="PF03466">
    <property type="entry name" value="LysR_substrate"/>
    <property type="match status" value="1"/>
</dbReference>
<dbReference type="Gene3D" id="3.40.190.10">
    <property type="entry name" value="Periplasmic binding protein-like II"/>
    <property type="match status" value="2"/>
</dbReference>
<dbReference type="SUPFAM" id="SSF53850">
    <property type="entry name" value="Periplasmic binding protein-like II"/>
    <property type="match status" value="1"/>
</dbReference>